<gene>
    <name evidence="3" type="ORF">TVY486_0701630</name>
</gene>
<evidence type="ECO:0008006" key="4">
    <source>
        <dbReference type="Google" id="ProtNLM"/>
    </source>
</evidence>
<comment type="subcellular location">
    <subcellularLocation>
        <location evidence="1">Nucleus</location>
    </subcellularLocation>
</comment>
<dbReference type="VEuPathDB" id="TriTrypDB:TvY486_0701630"/>
<accession>G0TXY1</accession>
<protein>
    <recommendedName>
        <fullName evidence="4">Mini-chromosome maintenance complex-binding protein</fullName>
    </recommendedName>
</protein>
<dbReference type="EMBL" id="HE573023">
    <property type="protein sequence ID" value="CCC48825.1"/>
    <property type="molecule type" value="Genomic_DNA"/>
</dbReference>
<dbReference type="PANTHER" id="PTHR13489:SF0">
    <property type="entry name" value="MINI-CHROMOSOME MAINTENANCE COMPLEX-BINDING PROTEIN"/>
    <property type="match status" value="1"/>
</dbReference>
<dbReference type="GO" id="GO:0003682">
    <property type="term" value="F:chromatin binding"/>
    <property type="evidence" value="ECO:0007669"/>
    <property type="project" value="TreeGrafter"/>
</dbReference>
<evidence type="ECO:0000256" key="2">
    <source>
        <dbReference type="ARBA" id="ARBA00023242"/>
    </source>
</evidence>
<dbReference type="GO" id="GO:0006261">
    <property type="term" value="P:DNA-templated DNA replication"/>
    <property type="evidence" value="ECO:0007669"/>
    <property type="project" value="TreeGrafter"/>
</dbReference>
<dbReference type="AlphaFoldDB" id="G0TXY1"/>
<dbReference type="PANTHER" id="PTHR13489">
    <property type="entry name" value="MINI-CHROMOSOME MAINTENANCE COMPLEX-BINDING PROTEIN"/>
    <property type="match status" value="1"/>
</dbReference>
<dbReference type="GO" id="GO:0005634">
    <property type="term" value="C:nucleus"/>
    <property type="evidence" value="ECO:0007669"/>
    <property type="project" value="UniProtKB-SubCell"/>
</dbReference>
<name>G0TXY1_TRYVY</name>
<sequence length="600" mass="65534">MDIAYSKSMVSALIRDKSAELGSIEAALSYVRACLQTSIAGSSHNGHIHNVFPRGAARGRGEQLCRCRGMIQEMEPNVSLYNASCEDFFGSAMGGDSVMLEAVVLYVIPVPGNAHFYSVPSNGVENQSNAAGGENPLQHVPSASFDITNDRKTRKRTQCGGREDDGVCAGNGFDCERNPKQWRHEGGGEIKVAVDAPLYQQLNLPHPPMSADLHTACIVTVIQHESAGTGRLKLNDLVDFYGFATDSVETAIGTDAVQMEVDEFEDFGTWHANGLPASFVMHMTCLSWQHVYSEVDRPLSPDYYGGTRAMALQALRSTLCQGDALLAEYVLLHLCARVVAHEGGTPIGDIPLRVEGDIMNPEVWSSYMRDVAPVGEVLLGATQLSDPSLRLTPRQDHNCNMLRTGILQLANGTHITLDSRAVASACAAVQDALFAAVQKQVLLLEYPYQAHELPVDLGFLALSTAHISEEISFLQLAVSVRWMPELPLDAAAPTDLVAQDVRDYLVNVRCVPRRFDSENSSAVARLSERMLSFSRSVPRWNNHDSFIHNNSFAMAAALMRAHAASYGRPFIADEDVEHVLHLESQRVARCSLDRGPWTSA</sequence>
<dbReference type="InterPro" id="IPR019140">
    <property type="entry name" value="MCM_complex-bd"/>
</dbReference>
<dbReference type="Pfam" id="PF09739">
    <property type="entry name" value="MCM_bind"/>
    <property type="match status" value="1"/>
</dbReference>
<keyword evidence="2" id="KW-0539">Nucleus</keyword>
<evidence type="ECO:0000313" key="3">
    <source>
        <dbReference type="EMBL" id="CCC48825.1"/>
    </source>
</evidence>
<reference evidence="3" key="1">
    <citation type="journal article" date="2012" name="Proc. Natl. Acad. Sci. U.S.A.">
        <title>Antigenic diversity is generated by distinct evolutionary mechanisms in African trypanosome species.</title>
        <authorList>
            <person name="Jackson A.P."/>
            <person name="Berry A."/>
            <person name="Aslett M."/>
            <person name="Allison H.C."/>
            <person name="Burton P."/>
            <person name="Vavrova-Anderson J."/>
            <person name="Brown R."/>
            <person name="Browne H."/>
            <person name="Corton N."/>
            <person name="Hauser H."/>
            <person name="Gamble J."/>
            <person name="Gilderthorp R."/>
            <person name="Marcello L."/>
            <person name="McQuillan J."/>
            <person name="Otto T.D."/>
            <person name="Quail M.A."/>
            <person name="Sanders M.J."/>
            <person name="van Tonder A."/>
            <person name="Ginger M.L."/>
            <person name="Field M.C."/>
            <person name="Barry J.D."/>
            <person name="Hertz-Fowler C."/>
            <person name="Berriman M."/>
        </authorList>
    </citation>
    <scope>NUCLEOTIDE SEQUENCE</scope>
    <source>
        <strain evidence="3">Y486</strain>
    </source>
</reference>
<proteinExistence type="predicted"/>
<organism evidence="3">
    <name type="scientific">Trypanosoma vivax (strain Y486)</name>
    <dbReference type="NCBI Taxonomy" id="1055687"/>
    <lineage>
        <taxon>Eukaryota</taxon>
        <taxon>Discoba</taxon>
        <taxon>Euglenozoa</taxon>
        <taxon>Kinetoplastea</taxon>
        <taxon>Metakinetoplastina</taxon>
        <taxon>Trypanosomatida</taxon>
        <taxon>Trypanosomatidae</taxon>
        <taxon>Trypanosoma</taxon>
        <taxon>Duttonella</taxon>
    </lineage>
</organism>
<evidence type="ECO:0000256" key="1">
    <source>
        <dbReference type="ARBA" id="ARBA00004123"/>
    </source>
</evidence>